<proteinExistence type="predicted"/>
<evidence type="ECO:0000313" key="2">
    <source>
        <dbReference type="EMBL" id="NHO65776.1"/>
    </source>
</evidence>
<evidence type="ECO:0000313" key="3">
    <source>
        <dbReference type="Proteomes" id="UP000787472"/>
    </source>
</evidence>
<dbReference type="RefSeq" id="WP_167185312.1">
    <property type="nucleotide sequence ID" value="NZ_JAAONZ010000005.1"/>
</dbReference>
<dbReference type="Proteomes" id="UP000787472">
    <property type="component" value="Unassembled WGS sequence"/>
</dbReference>
<keyword evidence="1" id="KW-0812">Transmembrane</keyword>
<sequence>MKWGSLTLQSDQQQKAMALGILLLLLILLYSLVIRPVFHYYQTALDEAERLEFELARYHNILNNRKTYEALLQRDLDQISRSGYFVTGDKSSIAAANLRTYLRDVVVGVGAQLSSTQDLSDREDAEIPDVGLKVNVTGDINQLSKIFLTLEAGQPLLYLEEVEIIANARRLRQPQRGKSQLQASQIQAQNPDVLNVRFHLIGFLEPEGV</sequence>
<keyword evidence="1" id="KW-0472">Membrane</keyword>
<dbReference type="NCBIfam" id="NF040576">
    <property type="entry name" value="T2SS_GspM_XpsM"/>
    <property type="match status" value="1"/>
</dbReference>
<name>A0A9E5JUM8_9GAMM</name>
<dbReference type="AlphaFoldDB" id="A0A9E5JUM8"/>
<comment type="caution">
    <text evidence="2">The sequence shown here is derived from an EMBL/GenBank/DDBJ whole genome shotgun (WGS) entry which is preliminary data.</text>
</comment>
<dbReference type="InterPro" id="IPR034756">
    <property type="entry name" value="T2SSM_b"/>
</dbReference>
<dbReference type="Pfam" id="PF10741">
    <property type="entry name" value="T2SSM_b"/>
    <property type="match status" value="1"/>
</dbReference>
<keyword evidence="3" id="KW-1185">Reference proteome</keyword>
<feature type="transmembrane region" description="Helical" evidence="1">
    <location>
        <begin position="16"/>
        <end position="34"/>
    </location>
</feature>
<reference evidence="2" key="1">
    <citation type="submission" date="2020-03" db="EMBL/GenBank/DDBJ databases">
        <authorList>
            <person name="Guo F."/>
        </authorList>
    </citation>
    <scope>NUCLEOTIDE SEQUENCE</scope>
    <source>
        <strain evidence="2">JCM 30134</strain>
    </source>
</reference>
<dbReference type="EMBL" id="JAAONZ010000005">
    <property type="protein sequence ID" value="NHO65776.1"/>
    <property type="molecule type" value="Genomic_DNA"/>
</dbReference>
<evidence type="ECO:0008006" key="4">
    <source>
        <dbReference type="Google" id="ProtNLM"/>
    </source>
</evidence>
<keyword evidence="1" id="KW-1133">Transmembrane helix</keyword>
<protein>
    <recommendedName>
        <fullName evidence="4">General secretion pathway protein GspM</fullName>
    </recommendedName>
</protein>
<accession>A0A9E5JUM8</accession>
<organism evidence="2 3">
    <name type="scientific">Pseudomaricurvus hydrocarbonicus</name>
    <dbReference type="NCBI Taxonomy" id="1470433"/>
    <lineage>
        <taxon>Bacteria</taxon>
        <taxon>Pseudomonadati</taxon>
        <taxon>Pseudomonadota</taxon>
        <taxon>Gammaproteobacteria</taxon>
        <taxon>Cellvibrionales</taxon>
        <taxon>Cellvibrionaceae</taxon>
        <taxon>Pseudomaricurvus</taxon>
    </lineage>
</organism>
<evidence type="ECO:0000256" key="1">
    <source>
        <dbReference type="SAM" id="Phobius"/>
    </source>
</evidence>
<gene>
    <name evidence="2" type="ORF">G8770_09505</name>
</gene>